<sequence length="154" mass="16135">MVCAIRYLGFLFHTTPAGVVAEPNQVAVFIGHLTRDADLVAVEVVDLLASFASEGVAFAVAMVYEFAVFVETVYFRPPQCVGNDGMVFAVVERPFFAEVVAALENFAVVVVAEADMATVAVELGDQLVNAATGSDFGKQQPCAAVGGGDLVEAV</sequence>
<dbReference type="Proteomes" id="UP000033489">
    <property type="component" value="Unassembled WGS sequence"/>
</dbReference>
<organism evidence="1 2">
    <name type="scientific">Streptococcus infantis</name>
    <dbReference type="NCBI Taxonomy" id="68892"/>
    <lineage>
        <taxon>Bacteria</taxon>
        <taxon>Bacillati</taxon>
        <taxon>Bacillota</taxon>
        <taxon>Bacilli</taxon>
        <taxon>Lactobacillales</taxon>
        <taxon>Streptococcaceae</taxon>
        <taxon>Streptococcus</taxon>
    </lineage>
</organism>
<reference evidence="1 2" key="1">
    <citation type="submission" date="2015-02" db="EMBL/GenBank/DDBJ databases">
        <title>Evolution of amylase-binding proteins of oral streptococcal species.</title>
        <authorList>
            <person name="Haase E.M."/>
        </authorList>
    </citation>
    <scope>NUCLEOTIDE SEQUENCE [LARGE SCALE GENOMIC DNA]</scope>
    <source>
        <strain evidence="1 2">UC921A</strain>
    </source>
</reference>
<comment type="caution">
    <text evidence="1">The sequence shown here is derived from an EMBL/GenBank/DDBJ whole genome shotgun (WGS) entry which is preliminary data.</text>
</comment>
<accession>A0A0F2DVR9</accession>
<gene>
    <name evidence="1" type="ORF">TZ94_01561</name>
</gene>
<dbReference type="AlphaFoldDB" id="A0A0F2DVR9"/>
<protein>
    <submittedName>
        <fullName evidence="1">Uncharacterized protein</fullName>
    </submittedName>
</protein>
<evidence type="ECO:0000313" key="1">
    <source>
        <dbReference type="EMBL" id="KJQ74040.1"/>
    </source>
</evidence>
<dbReference type="PATRIC" id="fig|28037.216.peg.1523"/>
<evidence type="ECO:0000313" key="2">
    <source>
        <dbReference type="Proteomes" id="UP000033489"/>
    </source>
</evidence>
<dbReference type="EMBL" id="JYGT01000010">
    <property type="protein sequence ID" value="KJQ74040.1"/>
    <property type="molecule type" value="Genomic_DNA"/>
</dbReference>
<proteinExistence type="predicted"/>
<name>A0A0F2DVR9_9STRE</name>